<dbReference type="InterPro" id="IPR023210">
    <property type="entry name" value="NADP_OxRdtase_dom"/>
</dbReference>
<dbReference type="InterPro" id="IPR036812">
    <property type="entry name" value="NAD(P)_OxRdtase_dom_sf"/>
</dbReference>
<dbReference type="InterPro" id="IPR050523">
    <property type="entry name" value="AKR_Detox_Biosynth"/>
</dbReference>
<gene>
    <name evidence="3" type="ORF">KCV03_g6657</name>
</gene>
<keyword evidence="1" id="KW-0560">Oxidoreductase</keyword>
<evidence type="ECO:0000259" key="2">
    <source>
        <dbReference type="Pfam" id="PF00248"/>
    </source>
</evidence>
<dbReference type="InterPro" id="IPR020471">
    <property type="entry name" value="AKR"/>
</dbReference>
<reference evidence="3" key="1">
    <citation type="journal article" date="2021" name="J Fungi (Basel)">
        <title>Virulence traits and population genomics of the black yeast Aureobasidium melanogenum.</title>
        <authorList>
            <person name="Cernosa A."/>
            <person name="Sun X."/>
            <person name="Gostincar C."/>
            <person name="Fang C."/>
            <person name="Gunde-Cimerman N."/>
            <person name="Song Z."/>
        </authorList>
    </citation>
    <scope>NUCLEOTIDE SEQUENCE</scope>
    <source>
        <strain evidence="3">EXF-8016</strain>
    </source>
</reference>
<proteinExistence type="predicted"/>
<reference evidence="3" key="2">
    <citation type="submission" date="2021-08" db="EMBL/GenBank/DDBJ databases">
        <authorList>
            <person name="Gostincar C."/>
            <person name="Sun X."/>
            <person name="Song Z."/>
            <person name="Gunde-Cimerman N."/>
        </authorList>
    </citation>
    <scope>NUCLEOTIDE SEQUENCE</scope>
    <source>
        <strain evidence="3">EXF-8016</strain>
    </source>
</reference>
<dbReference type="CDD" id="cd19093">
    <property type="entry name" value="AKR_AtPLR-like"/>
    <property type="match status" value="1"/>
</dbReference>
<protein>
    <submittedName>
        <fullName evidence="3">Aldo/keto reductase</fullName>
    </submittedName>
</protein>
<dbReference type="GO" id="GO:0016491">
    <property type="term" value="F:oxidoreductase activity"/>
    <property type="evidence" value="ECO:0007669"/>
    <property type="project" value="UniProtKB-KW"/>
</dbReference>
<dbReference type="Gene3D" id="3.20.20.100">
    <property type="entry name" value="NADP-dependent oxidoreductase domain"/>
    <property type="match status" value="1"/>
</dbReference>
<accession>A0A9P8GG09</accession>
<dbReference type="EMBL" id="JAHFYH010000050">
    <property type="protein sequence ID" value="KAH0218229.1"/>
    <property type="molecule type" value="Genomic_DNA"/>
</dbReference>
<dbReference type="SUPFAM" id="SSF51430">
    <property type="entry name" value="NAD(P)-linked oxidoreductase"/>
    <property type="match status" value="1"/>
</dbReference>
<dbReference type="OrthoDB" id="1659429at2759"/>
<dbReference type="AlphaFoldDB" id="A0A9P8GG09"/>
<sequence length="368" mass="41484">MQHVLQSALSVGLSATEGYHSDKPNKVDPSFNGMEAVLPQSFVPQTSTRITLKGKKANVEIPWMSIGAWSWGDKATWHWDPKELDGVKEAWKYMVNNDLIYIDTAQAYGSGESERICGELVRGMPRESFVMQTKYYVVPDNFTNLFTPSSAPYKMLKDSLERMKLDFVDVYMVHGPIHPGSFKQVAKGMAQCVDEGLCKVVAVANYSKEDMLEMKQALAEYDIPLEMNQCEFHVMRRLPETSGLLKACRENGIQFQSYSSLAQGRLTGKYTPEREPPKTYRFSSYPIAEIQDTLDVVKRIAEKRGVSMPAVALNYNISKGVNPVVGIRNLEQAKSNIQAFGWRLTDEEIQEMDSVSIEGKHSVLWQQG</sequence>
<evidence type="ECO:0000313" key="4">
    <source>
        <dbReference type="Proteomes" id="UP000767238"/>
    </source>
</evidence>
<dbReference type="Pfam" id="PF00248">
    <property type="entry name" value="Aldo_ket_red"/>
    <property type="match status" value="1"/>
</dbReference>
<feature type="domain" description="NADP-dependent oxidoreductase" evidence="2">
    <location>
        <begin position="64"/>
        <end position="356"/>
    </location>
</feature>
<name>A0A9P8GG09_AURME</name>
<evidence type="ECO:0000256" key="1">
    <source>
        <dbReference type="ARBA" id="ARBA00023002"/>
    </source>
</evidence>
<dbReference type="PANTHER" id="PTHR43364">
    <property type="entry name" value="NADH-SPECIFIC METHYLGLYOXAL REDUCTASE-RELATED"/>
    <property type="match status" value="1"/>
</dbReference>
<dbReference type="PANTHER" id="PTHR43364:SF4">
    <property type="entry name" value="NAD(P)-LINKED OXIDOREDUCTASE SUPERFAMILY PROTEIN"/>
    <property type="match status" value="1"/>
</dbReference>
<evidence type="ECO:0000313" key="3">
    <source>
        <dbReference type="EMBL" id="KAH0218229.1"/>
    </source>
</evidence>
<dbReference type="PRINTS" id="PR00069">
    <property type="entry name" value="ALDKETRDTASE"/>
</dbReference>
<dbReference type="Proteomes" id="UP000767238">
    <property type="component" value="Unassembled WGS sequence"/>
</dbReference>
<feature type="non-terminal residue" evidence="3">
    <location>
        <position position="368"/>
    </location>
</feature>
<comment type="caution">
    <text evidence="3">The sequence shown here is derived from an EMBL/GenBank/DDBJ whole genome shotgun (WGS) entry which is preliminary data.</text>
</comment>
<organism evidence="3 4">
    <name type="scientific">Aureobasidium melanogenum</name>
    <name type="common">Aureobasidium pullulans var. melanogenum</name>
    <dbReference type="NCBI Taxonomy" id="46634"/>
    <lineage>
        <taxon>Eukaryota</taxon>
        <taxon>Fungi</taxon>
        <taxon>Dikarya</taxon>
        <taxon>Ascomycota</taxon>
        <taxon>Pezizomycotina</taxon>
        <taxon>Dothideomycetes</taxon>
        <taxon>Dothideomycetidae</taxon>
        <taxon>Dothideales</taxon>
        <taxon>Saccotheciaceae</taxon>
        <taxon>Aureobasidium</taxon>
    </lineage>
</organism>